<organism evidence="3 4">
    <name type="scientific">Schizophyllum amplum</name>
    <dbReference type="NCBI Taxonomy" id="97359"/>
    <lineage>
        <taxon>Eukaryota</taxon>
        <taxon>Fungi</taxon>
        <taxon>Dikarya</taxon>
        <taxon>Basidiomycota</taxon>
        <taxon>Agaricomycotina</taxon>
        <taxon>Agaricomycetes</taxon>
        <taxon>Agaricomycetidae</taxon>
        <taxon>Agaricales</taxon>
        <taxon>Schizophyllaceae</taxon>
        <taxon>Schizophyllum</taxon>
    </lineage>
</organism>
<keyword evidence="4" id="KW-1185">Reference proteome</keyword>
<dbReference type="Pfam" id="PF01979">
    <property type="entry name" value="Amidohydro_1"/>
    <property type="match status" value="1"/>
</dbReference>
<dbReference type="InterPro" id="IPR011059">
    <property type="entry name" value="Metal-dep_hydrolase_composite"/>
</dbReference>
<keyword evidence="1" id="KW-0472">Membrane</keyword>
<dbReference type="Gene3D" id="2.30.40.10">
    <property type="entry name" value="Urease, subunit C, domain 1"/>
    <property type="match status" value="1"/>
</dbReference>
<protein>
    <recommendedName>
        <fullName evidence="2">Amidohydrolase-related domain-containing protein</fullName>
    </recommendedName>
</protein>
<gene>
    <name evidence="3" type="ORF">BD626DRAFT_495129</name>
</gene>
<evidence type="ECO:0000313" key="3">
    <source>
        <dbReference type="EMBL" id="TRM63706.1"/>
    </source>
</evidence>
<dbReference type="EMBL" id="VDMD01000009">
    <property type="protein sequence ID" value="TRM63706.1"/>
    <property type="molecule type" value="Genomic_DNA"/>
</dbReference>
<evidence type="ECO:0000256" key="1">
    <source>
        <dbReference type="SAM" id="Phobius"/>
    </source>
</evidence>
<dbReference type="SUPFAM" id="SSF51556">
    <property type="entry name" value="Metallo-dependent hydrolases"/>
    <property type="match status" value="1"/>
</dbReference>
<dbReference type="Pfam" id="PF07676">
    <property type="entry name" value="PD40"/>
    <property type="match status" value="1"/>
</dbReference>
<evidence type="ECO:0000259" key="2">
    <source>
        <dbReference type="Pfam" id="PF01979"/>
    </source>
</evidence>
<comment type="caution">
    <text evidence="3">The sequence shown here is derived from an EMBL/GenBank/DDBJ whole genome shotgun (WGS) entry which is preliminary data.</text>
</comment>
<dbReference type="STRING" id="97359.A0A550CG98"/>
<dbReference type="InterPro" id="IPR011042">
    <property type="entry name" value="6-blade_b-propeller_TolB-like"/>
</dbReference>
<keyword evidence="1" id="KW-0812">Transmembrane</keyword>
<dbReference type="InterPro" id="IPR032466">
    <property type="entry name" value="Metal_Hydrolase"/>
</dbReference>
<dbReference type="PANTHER" id="PTHR43135">
    <property type="entry name" value="ALPHA-D-RIBOSE 1-METHYLPHOSPHONATE 5-TRIPHOSPHATE DIPHOSPHATASE"/>
    <property type="match status" value="1"/>
</dbReference>
<dbReference type="Gene3D" id="2.120.10.60">
    <property type="entry name" value="Tricorn protease N-terminal domain"/>
    <property type="match status" value="1"/>
</dbReference>
<sequence length="1274" mass="140709">MKGAAPGASVRVRQRYAQLVAMSVLSVAAAALFWSFGGTQRIHAAPPIVLTDPARDWRDDVWPLREQTPWDISTDFPYPRRYEADVSEGTWLRLDVHPTSGDIVFDILGDIYCIAADDDSIPARARPVLLGVPSESDAHFSPDGTRLAFRSDAGLGLENIWVIPWHGCAAMDVRPTADVSPDLAAALSQRDADDTLLGAGLPETVERRSRRLLREGRLDAMRVTNETFRFVSDPRWHPSGERIIAQKWFTGTITIPGGEGWIYTVPPQSATCYWTVSAGAGDRTVIRDLPRGWKSEDYNNVNLGPEQLLWWGNDAIIYSKNVQKDGGYEYGQNVHKGVYAIFAYNLTTETTEKLVDALPGGASRPELSRDQRTLAFVRRLRDKQALMLLDLVSGTLHHVWDGLSHDLQLVGGVPGTYPSFAFTPADNAIIIWAAGQIWRVPLALNARGERIAGGIPFPIKFTAHLEIYLADTRKETLNLTAIEIQPMQPIRALRELSVDYTGTRATFEGAGVTYVYDLATNSTTEVPRLQSNKAYFAPSFIPDSQFVIHTRWQDGNPTDTNVFSTFEIADMESRRSWEVAGLPQGRHFTPVVSFGQGRVRTLAFVRTAGDAITGHVVETARPGLYVARLELPDISNVMDDMQDTPMTVNVIDVHLVPSHLAASSTGFLKLQFTDLERLLVHSPTRTFAVDLGSERDAQGKPVHTPLAHGKMSSELYVRPTSGQQVKDDVAFVDHYHVYYAPQVAADTLLWAKPTNATHGLVRLSANGGHDLAWSGTGDRVYWLAGPTLHALEIDRLGYCEQAIQLDELTFGIDCVAGLVERYDLPIEHSTDTARLRAEASRVSESADNSNADVLVIANATILTMATGEGAAADIYDEGVMIIRGGVIESLGPAGAVVIPDGSTVFNAHGGFVTPGFIDVHAHWGDYMVRYPAASWEMETFLAYGVTTMHNPSAMTVDVFAQRSRIERGQLIGPRVFSTGMVLFGGGWPGIHHEIVDMRQAREALERIRVEGGPYMLAYKNYQLPSRASRQRLLLAAREMGLMCVPEGGANWDWDLTYILDGMTTMEHSLPVSPLYDDVLTMFAASGSGYTPTHIVSYDGIMGEEIIWADEDIPSDPKLRQFIPHTTLYELTESSARPKYSFELWNMTTDAARLAERGVRVHIGAHGEQPMGLNYHSEMWFTRQGGLSNYEVYRAATLDAARTLGLDSAVGSLTPGRLADFVVYPPDVDILSDDIRRSRELSHVARGGRLWNAATMEEVWPVKGRRHAMPPFNVE</sequence>
<dbReference type="SUPFAM" id="SSF82171">
    <property type="entry name" value="DPP6 N-terminal domain-like"/>
    <property type="match status" value="2"/>
</dbReference>
<name>A0A550CG98_9AGAR</name>
<dbReference type="InterPro" id="IPR051781">
    <property type="entry name" value="Metallo-dep_Hydrolase"/>
</dbReference>
<evidence type="ECO:0000313" key="4">
    <source>
        <dbReference type="Proteomes" id="UP000320762"/>
    </source>
</evidence>
<dbReference type="Gene3D" id="2.120.10.30">
    <property type="entry name" value="TolB, C-terminal domain"/>
    <property type="match status" value="1"/>
</dbReference>
<dbReference type="Gene3D" id="3.20.20.140">
    <property type="entry name" value="Metal-dependent hydrolases"/>
    <property type="match status" value="2"/>
</dbReference>
<proteinExistence type="predicted"/>
<reference evidence="3 4" key="1">
    <citation type="journal article" date="2019" name="New Phytol.">
        <title>Comparative genomics reveals unique wood-decay strategies and fruiting body development in the Schizophyllaceae.</title>
        <authorList>
            <person name="Almasi E."/>
            <person name="Sahu N."/>
            <person name="Krizsan K."/>
            <person name="Balint B."/>
            <person name="Kovacs G.M."/>
            <person name="Kiss B."/>
            <person name="Cseklye J."/>
            <person name="Drula E."/>
            <person name="Henrissat B."/>
            <person name="Nagy I."/>
            <person name="Chovatia M."/>
            <person name="Adam C."/>
            <person name="LaButti K."/>
            <person name="Lipzen A."/>
            <person name="Riley R."/>
            <person name="Grigoriev I.V."/>
            <person name="Nagy L.G."/>
        </authorList>
    </citation>
    <scope>NUCLEOTIDE SEQUENCE [LARGE SCALE GENOMIC DNA]</scope>
    <source>
        <strain evidence="3 4">NL-1724</strain>
    </source>
</reference>
<keyword evidence="1" id="KW-1133">Transmembrane helix</keyword>
<dbReference type="GO" id="GO:0016810">
    <property type="term" value="F:hydrolase activity, acting on carbon-nitrogen (but not peptide) bonds"/>
    <property type="evidence" value="ECO:0007669"/>
    <property type="project" value="InterPro"/>
</dbReference>
<dbReference type="AlphaFoldDB" id="A0A550CG98"/>
<dbReference type="SUPFAM" id="SSF51338">
    <property type="entry name" value="Composite domain of metallo-dependent hydrolases"/>
    <property type="match status" value="1"/>
</dbReference>
<dbReference type="InterPro" id="IPR011659">
    <property type="entry name" value="WD40"/>
</dbReference>
<dbReference type="OrthoDB" id="194468at2759"/>
<feature type="domain" description="Amidohydrolase-related" evidence="2">
    <location>
        <begin position="1147"/>
        <end position="1223"/>
    </location>
</feature>
<feature type="transmembrane region" description="Helical" evidence="1">
    <location>
        <begin position="16"/>
        <end position="36"/>
    </location>
</feature>
<dbReference type="Proteomes" id="UP000320762">
    <property type="component" value="Unassembled WGS sequence"/>
</dbReference>
<dbReference type="PANTHER" id="PTHR43135:SF3">
    <property type="entry name" value="ALPHA-D-RIBOSE 1-METHYLPHOSPHONATE 5-TRIPHOSPHATE DIPHOSPHATASE"/>
    <property type="match status" value="1"/>
</dbReference>
<dbReference type="InterPro" id="IPR006680">
    <property type="entry name" value="Amidohydro-rel"/>
</dbReference>
<accession>A0A550CG98</accession>